<dbReference type="InterPro" id="IPR052170">
    <property type="entry name" value="M29_Exopeptidase"/>
</dbReference>
<evidence type="ECO:0000313" key="3">
    <source>
        <dbReference type="Proteomes" id="UP000886805"/>
    </source>
</evidence>
<name>A0A9D1X307_9FIRM</name>
<protein>
    <submittedName>
        <fullName evidence="2">Aminopeptidase</fullName>
        <ecNumber evidence="2">3.4.11.-</ecNumber>
    </submittedName>
</protein>
<evidence type="ECO:0000256" key="1">
    <source>
        <dbReference type="ARBA" id="ARBA00022723"/>
    </source>
</evidence>
<dbReference type="Pfam" id="PF02073">
    <property type="entry name" value="Peptidase_M29"/>
    <property type="match status" value="1"/>
</dbReference>
<organism evidence="2 3">
    <name type="scientific">Candidatus Anaerobutyricum stercoripullorum</name>
    <dbReference type="NCBI Taxonomy" id="2838456"/>
    <lineage>
        <taxon>Bacteria</taxon>
        <taxon>Bacillati</taxon>
        <taxon>Bacillota</taxon>
        <taxon>Clostridia</taxon>
        <taxon>Lachnospirales</taxon>
        <taxon>Lachnospiraceae</taxon>
        <taxon>Anaerobutyricum</taxon>
    </lineage>
</organism>
<dbReference type="EMBL" id="DXEQ01000098">
    <property type="protein sequence ID" value="HIX72038.1"/>
    <property type="molecule type" value="Genomic_DNA"/>
</dbReference>
<dbReference type="GO" id="GO:0046872">
    <property type="term" value="F:metal ion binding"/>
    <property type="evidence" value="ECO:0007669"/>
    <property type="project" value="UniProtKB-KW"/>
</dbReference>
<dbReference type="SUPFAM" id="SSF144052">
    <property type="entry name" value="Thermophilic metalloprotease-like"/>
    <property type="match status" value="1"/>
</dbReference>
<accession>A0A9D1X307</accession>
<dbReference type="GO" id="GO:0006508">
    <property type="term" value="P:proteolysis"/>
    <property type="evidence" value="ECO:0007669"/>
    <property type="project" value="InterPro"/>
</dbReference>
<keyword evidence="1" id="KW-0479">Metal-binding</keyword>
<proteinExistence type="predicted"/>
<keyword evidence="2" id="KW-0645">Protease</keyword>
<gene>
    <name evidence="2" type="ORF">H9849_03355</name>
</gene>
<dbReference type="PANTHER" id="PTHR34448:SF1">
    <property type="entry name" value="BLL6088 PROTEIN"/>
    <property type="match status" value="1"/>
</dbReference>
<sequence length="718" mass="83550">MDYRVLLKEKNEAVSERFELAAERIREIASGKSETPTGELRTYFMKTAAFLEKCRAIYVAVADDILERCTIEDLKRENREFYEELFPENYETSYANPAYAVRTLGEEYGRILSFLYTELRAERVFIFEQNLEKMTFLNELFIEIYCMFENGEVSYHKVKDVIYWFLYDYAEEWVGWRVRELLDPSLSFATDIVMRADLSDIRYLYSYGEYISENEIRTAQYLSSLPQKEIEEIAFTFTDGYREGFALKNVDLSTKRTVNIRYNIGFERIIRAAVYQFREMGLEPVIYRAAVNTLNKRQNIRIGYVSSNPNEQYDYDHRFDEAIYLDKRMLDRKLTCMRKAYEEYADYAEGFAGPACFEVFGDTPFEPVSKPEAYRLSERQQNLQVEYATESNALLNEFINQDERSFTIIAYPLPSIGEKFEEIFEEVRKVNNLDKEKYKKIQQNMIDVLDKAAYVKIMGRGSNMTNLTVALMDLEDPETQTKFENCLADVNIPVGEVFTSPRLKGTNGLLHVGKVFLNGLCYKNLRIQFEDGMVTEYSCDNFPDPEEGKKFIKENLLFNRETLPMGEFAIGTNTTAYVMAARYDIMNKLPILIAEKMGPHVALGDTCYSYAEDVRVFNPDGKEIVSRDNECSVLRKENPKKAYFNCHTDITIPYEALGRIVAVSKERVEVPIILDGRFVLDGTLQLNAPFQNEEEEELTIRETDSELIDKEEGKRCFS</sequence>
<dbReference type="PANTHER" id="PTHR34448">
    <property type="entry name" value="AMINOPEPTIDASE"/>
    <property type="match status" value="1"/>
</dbReference>
<reference evidence="2" key="2">
    <citation type="submission" date="2021-04" db="EMBL/GenBank/DDBJ databases">
        <authorList>
            <person name="Gilroy R."/>
        </authorList>
    </citation>
    <scope>NUCLEOTIDE SEQUENCE</scope>
    <source>
        <strain evidence="2">ChiSxjej3B15-1167</strain>
    </source>
</reference>
<dbReference type="AlphaFoldDB" id="A0A9D1X307"/>
<dbReference type="EC" id="3.4.11.-" evidence="2"/>
<evidence type="ECO:0000313" key="2">
    <source>
        <dbReference type="EMBL" id="HIX72038.1"/>
    </source>
</evidence>
<keyword evidence="2" id="KW-0031">Aminopeptidase</keyword>
<comment type="caution">
    <text evidence="2">The sequence shown here is derived from an EMBL/GenBank/DDBJ whole genome shotgun (WGS) entry which is preliminary data.</text>
</comment>
<keyword evidence="2" id="KW-0378">Hydrolase</keyword>
<reference evidence="2" key="1">
    <citation type="journal article" date="2021" name="PeerJ">
        <title>Extensive microbial diversity within the chicken gut microbiome revealed by metagenomics and culture.</title>
        <authorList>
            <person name="Gilroy R."/>
            <person name="Ravi A."/>
            <person name="Getino M."/>
            <person name="Pursley I."/>
            <person name="Horton D.L."/>
            <person name="Alikhan N.F."/>
            <person name="Baker D."/>
            <person name="Gharbi K."/>
            <person name="Hall N."/>
            <person name="Watson M."/>
            <person name="Adriaenssens E.M."/>
            <person name="Foster-Nyarko E."/>
            <person name="Jarju S."/>
            <person name="Secka A."/>
            <person name="Antonio M."/>
            <person name="Oren A."/>
            <person name="Chaudhuri R.R."/>
            <person name="La Ragione R."/>
            <person name="Hildebrand F."/>
            <person name="Pallen M.J."/>
        </authorList>
    </citation>
    <scope>NUCLEOTIDE SEQUENCE</scope>
    <source>
        <strain evidence="2">ChiSxjej3B15-1167</strain>
    </source>
</reference>
<dbReference type="InterPro" id="IPR000787">
    <property type="entry name" value="Peptidase_M29"/>
</dbReference>
<dbReference type="Proteomes" id="UP000886805">
    <property type="component" value="Unassembled WGS sequence"/>
</dbReference>
<dbReference type="GO" id="GO:0004177">
    <property type="term" value="F:aminopeptidase activity"/>
    <property type="evidence" value="ECO:0007669"/>
    <property type="project" value="UniProtKB-KW"/>
</dbReference>